<dbReference type="WBParaSite" id="NBR_0001170801-mRNA-1">
    <property type="protein sequence ID" value="NBR_0001170801-mRNA-1"/>
    <property type="gene ID" value="NBR_0001170801"/>
</dbReference>
<proteinExistence type="predicted"/>
<feature type="compositionally biased region" description="Basic and acidic residues" evidence="1">
    <location>
        <begin position="56"/>
        <end position="71"/>
    </location>
</feature>
<evidence type="ECO:0000313" key="2">
    <source>
        <dbReference type="WBParaSite" id="NBR_0001170801-mRNA-1"/>
    </source>
</evidence>
<name>A0A0N4Y6J6_NIPBR</name>
<protein>
    <submittedName>
        <fullName evidence="2">PRP21_like_P domain-containing protein</fullName>
    </submittedName>
</protein>
<reference evidence="2" key="1">
    <citation type="submission" date="2017-02" db="UniProtKB">
        <authorList>
            <consortium name="WormBaseParasite"/>
        </authorList>
    </citation>
    <scope>IDENTIFICATION</scope>
</reference>
<accession>A0A0N4Y6J6</accession>
<dbReference type="AlphaFoldDB" id="A0A0N4Y6J6"/>
<sequence>LRIVEDDAFIAVSAKYKDIDTDEEKEDIEIISSITKQVEARAREAPKFRNSFQPIDEVKQEPPSPEQERGEMVGAGRASRLRLPKVECVVMIPMPMSLLQERAGTVTIQIVMFLLQERAGTVMIPMPIIPLQEGAGLVMIPMPIFPLQGRAGTDMIPMTTGLLLERNMSTALVRTVLPRQEKYKVRDVSVNSDWFFSEFGLVFMWFKLTEFNHANESALPSLIPS</sequence>
<feature type="region of interest" description="Disordered" evidence="1">
    <location>
        <begin position="50"/>
        <end position="75"/>
    </location>
</feature>
<evidence type="ECO:0000256" key="1">
    <source>
        <dbReference type="SAM" id="MobiDB-lite"/>
    </source>
</evidence>
<organism evidence="2">
    <name type="scientific">Nippostrongylus brasiliensis</name>
    <name type="common">Rat hookworm</name>
    <dbReference type="NCBI Taxonomy" id="27835"/>
    <lineage>
        <taxon>Eukaryota</taxon>
        <taxon>Metazoa</taxon>
        <taxon>Ecdysozoa</taxon>
        <taxon>Nematoda</taxon>
        <taxon>Chromadorea</taxon>
        <taxon>Rhabditida</taxon>
        <taxon>Rhabditina</taxon>
        <taxon>Rhabditomorpha</taxon>
        <taxon>Strongyloidea</taxon>
        <taxon>Heligmosomidae</taxon>
        <taxon>Nippostrongylus</taxon>
    </lineage>
</organism>